<evidence type="ECO:0000256" key="1">
    <source>
        <dbReference type="SAM" id="Phobius"/>
    </source>
</evidence>
<protein>
    <recommendedName>
        <fullName evidence="4">Oligosaccharide repeat unit polymerase</fullName>
    </recommendedName>
</protein>
<keyword evidence="1" id="KW-0472">Membrane</keyword>
<accession>A0A0H2ZC97</accession>
<dbReference type="NCBIfam" id="TIGR04370">
    <property type="entry name" value="glyco_rpt_poly"/>
    <property type="match status" value="1"/>
</dbReference>
<evidence type="ECO:0008006" key="4">
    <source>
        <dbReference type="Google" id="ProtNLM"/>
    </source>
</evidence>
<feature type="transmembrane region" description="Helical" evidence="1">
    <location>
        <begin position="248"/>
        <end position="269"/>
    </location>
</feature>
<feature type="transmembrane region" description="Helical" evidence="1">
    <location>
        <begin position="367"/>
        <end position="388"/>
    </location>
</feature>
<feature type="transmembrane region" description="Helical" evidence="1">
    <location>
        <begin position="163"/>
        <end position="183"/>
    </location>
</feature>
<dbReference type="Proteomes" id="UP000000653">
    <property type="component" value="Chromosome"/>
</dbReference>
<feature type="transmembrane region" description="Helical" evidence="1">
    <location>
        <begin position="195"/>
        <end position="228"/>
    </location>
</feature>
<keyword evidence="1" id="KW-1133">Transmembrane helix</keyword>
<evidence type="ECO:0000313" key="2">
    <source>
        <dbReference type="EMBL" id="ABJ12380.1"/>
    </source>
</evidence>
<keyword evidence="1" id="KW-0812">Transmembrane</keyword>
<dbReference type="KEGG" id="pau:PA14_23400"/>
<dbReference type="HOGENOM" id="CLU_053507_0_0_6"/>
<sequence>MGSQDMDEFFYLKLINIFLSSFFLLGAWCARKIFSVWLNPVSIFSLLWFFYTVFPLLVAFEAPVSPFAILYILIFCFVFSLSSFVFPWGVAFSRNENKPNASCYFDVPLMVLAFYSCSGISAIMIFWGVLQQGISLEQLLNNPVSIGGIYAGKRYSGEIVSSVFSQVGLQCSYYTAVFGGLIYGARSEARGRFKLLFFTFLPALLVMLLQSAKGLFFFSIFLFFGGMLVSRVYNKNYTLVGFKDFRFLLLYGLLILPILIFSFLSRGIYQLDDTALMINRLRYYLVTYSSVHLPAFSDWFSERYFGESLMHYRQESSTLGFYTFMSFFQLAGDDRSVAMGVYDEFFTYGEYVKGNLYTVFRGIITDFGLLGSLFFAFILGLFCNLCYWRLLCRNGSAFAILFFCYFVAISYQTYIISSLTWLTLPFVFIVQWFMLGFLLKFRFYTRSKV</sequence>
<dbReference type="BioCyc" id="PAER208963:G1G74-1949-MONOMER"/>
<evidence type="ECO:0000313" key="3">
    <source>
        <dbReference type="Proteomes" id="UP000000653"/>
    </source>
</evidence>
<proteinExistence type="predicted"/>
<feature type="transmembrane region" description="Helical" evidence="1">
    <location>
        <begin position="103"/>
        <end position="130"/>
    </location>
</feature>
<dbReference type="EMBL" id="CP000438">
    <property type="protein sequence ID" value="ABJ12380.1"/>
    <property type="molecule type" value="Genomic_DNA"/>
</dbReference>
<reference evidence="2 3" key="1">
    <citation type="journal article" date="2006" name="Genome Biol.">
        <title>Genomic analysis reveals that Pseudomonas aeruginosa virulence is combinatorial.</title>
        <authorList>
            <person name="Lee D.G."/>
            <person name="Urbach J.M."/>
            <person name="Wu G."/>
            <person name="Liberati N.T."/>
            <person name="Feinbaum R.L."/>
            <person name="Miyata S."/>
            <person name="Diggins L.T."/>
            <person name="He J."/>
            <person name="Saucier M."/>
            <person name="Deziel E."/>
            <person name="Friedman L."/>
            <person name="Li L."/>
            <person name="Grills G."/>
            <person name="Montgomery K."/>
            <person name="Kucherlapati R."/>
            <person name="Rahme L.G."/>
            <person name="Ausubel F.M."/>
        </authorList>
    </citation>
    <scope>NUCLEOTIDE SEQUENCE [LARGE SCALE GENOMIC DNA]</scope>
    <source>
        <strain evidence="2 3">UCBPP-PA14</strain>
    </source>
</reference>
<dbReference type="AlphaFoldDB" id="A0A0H2ZC97"/>
<organism evidence="2 3">
    <name type="scientific">Pseudomonas aeruginosa (strain UCBPP-PA14)</name>
    <dbReference type="NCBI Taxonomy" id="208963"/>
    <lineage>
        <taxon>Bacteria</taxon>
        <taxon>Pseudomonadati</taxon>
        <taxon>Pseudomonadota</taxon>
        <taxon>Gammaproteobacteria</taxon>
        <taxon>Pseudomonadales</taxon>
        <taxon>Pseudomonadaceae</taxon>
        <taxon>Pseudomonas</taxon>
    </lineage>
</organism>
<name>A0A0H2ZC97_PSEAB</name>
<feature type="transmembrane region" description="Helical" evidence="1">
    <location>
        <begin position="69"/>
        <end position="91"/>
    </location>
</feature>
<feature type="transmembrane region" description="Helical" evidence="1">
    <location>
        <begin position="12"/>
        <end position="30"/>
    </location>
</feature>
<feature type="transmembrane region" description="Helical" evidence="1">
    <location>
        <begin position="421"/>
        <end position="439"/>
    </location>
</feature>
<gene>
    <name evidence="2" type="ordered locus">PA14_23400</name>
</gene>
<feature type="transmembrane region" description="Helical" evidence="1">
    <location>
        <begin position="37"/>
        <end position="57"/>
    </location>
</feature>
<feature type="transmembrane region" description="Helical" evidence="1">
    <location>
        <begin position="395"/>
        <end position="415"/>
    </location>
</feature>